<gene>
    <name evidence="3" type="ORF">APLA_LOCUS12353</name>
    <name evidence="2" type="ORF">APLA_LOCUS5005</name>
</gene>
<feature type="domain" description="FAD dependent oxidoreductase" evidence="1">
    <location>
        <begin position="19"/>
        <end position="399"/>
    </location>
</feature>
<name>A0A8S1AX21_ARCPL</name>
<evidence type="ECO:0000259" key="1">
    <source>
        <dbReference type="Pfam" id="PF01266"/>
    </source>
</evidence>
<dbReference type="PANTHER" id="PTHR13847:SF282">
    <property type="entry name" value="LETHAL (2) 37BB"/>
    <property type="match status" value="1"/>
</dbReference>
<dbReference type="GO" id="GO:0005739">
    <property type="term" value="C:mitochondrion"/>
    <property type="evidence" value="ECO:0007669"/>
    <property type="project" value="GOC"/>
</dbReference>
<evidence type="ECO:0000313" key="5">
    <source>
        <dbReference type="Proteomes" id="UP000494256"/>
    </source>
</evidence>
<dbReference type="Proteomes" id="UP000494256">
    <property type="component" value="Unassembled WGS sequence"/>
</dbReference>
<dbReference type="PANTHER" id="PTHR13847">
    <property type="entry name" value="SARCOSINE DEHYDROGENASE-RELATED"/>
    <property type="match status" value="1"/>
</dbReference>
<dbReference type="AlphaFoldDB" id="A0A8S1AX21"/>
<dbReference type="EMBL" id="CADEBC010000540">
    <property type="protein sequence ID" value="CAB3249877.1"/>
    <property type="molecule type" value="Genomic_DNA"/>
</dbReference>
<proteinExistence type="predicted"/>
<protein>
    <recommendedName>
        <fullName evidence="1">FAD dependent oxidoreductase domain-containing protein</fullName>
    </recommendedName>
</protein>
<dbReference type="OrthoDB" id="424974at2759"/>
<evidence type="ECO:0000313" key="2">
    <source>
        <dbReference type="EMBL" id="CAB3231160.1"/>
    </source>
</evidence>
<dbReference type="Proteomes" id="UP000494106">
    <property type="component" value="Unassembled WGS sequence"/>
</dbReference>
<reference evidence="4 5" key="1">
    <citation type="submission" date="2020-04" db="EMBL/GenBank/DDBJ databases">
        <authorList>
            <person name="Wallbank WR R."/>
            <person name="Pardo Diaz C."/>
            <person name="Kozak K."/>
            <person name="Martin S."/>
            <person name="Jiggins C."/>
            <person name="Moest M."/>
            <person name="Warren A I."/>
            <person name="Byers J.R.P. K."/>
            <person name="Montejo-Kovacevich G."/>
            <person name="Yen C E."/>
        </authorList>
    </citation>
    <scope>NUCLEOTIDE SEQUENCE [LARGE SCALE GENOMIC DNA]</scope>
</reference>
<organism evidence="3 4">
    <name type="scientific">Arctia plantaginis</name>
    <name type="common">Wood tiger moth</name>
    <name type="synonym">Phalaena plantaginis</name>
    <dbReference type="NCBI Taxonomy" id="874455"/>
    <lineage>
        <taxon>Eukaryota</taxon>
        <taxon>Metazoa</taxon>
        <taxon>Ecdysozoa</taxon>
        <taxon>Arthropoda</taxon>
        <taxon>Hexapoda</taxon>
        <taxon>Insecta</taxon>
        <taxon>Pterygota</taxon>
        <taxon>Neoptera</taxon>
        <taxon>Endopterygota</taxon>
        <taxon>Lepidoptera</taxon>
        <taxon>Glossata</taxon>
        <taxon>Ditrysia</taxon>
        <taxon>Noctuoidea</taxon>
        <taxon>Erebidae</taxon>
        <taxon>Arctiinae</taxon>
        <taxon>Arctia</taxon>
    </lineage>
</organism>
<dbReference type="InterPro" id="IPR036188">
    <property type="entry name" value="FAD/NAD-bd_sf"/>
</dbReference>
<sequence>MPSIISKKKVSIVYPEHADIVIIGGGYIGSSIAYWLKTRAGEGLSIVVLEKDFTYKEAQKNISLGTLTQHFSLPENIQLSKYSVDFMRTVRQSLNKDCDLQYTPTGSLVLASEKYVDKLEENNLLLNELGVKSKLLTTSEIGKKFPWINTQDIKLGCMAIEGEGIFNSWALLKGLIQKSTELDTTYINAEVINFGVEKQKDVLMEGVEPGTFQRINNVVYRTPENEVYEIKFAICVLAAGHDSGHLCRLAGVGTGEKILKVPLPIEKREYNVYSIEEKAIESGLLTPLVMDTTGLWLMRNGLENNLLCSNLPMMNDDTKDLSETDYFDNIIKPSLVNRFPMCTNAKINKYRTESHDCNTFDNSGILGPHPYHNNLFIAAGFGRYGCQHAPGLGRAIAELVIDSQYTTIDLTRFGFDRLLMNDAIVDFNVY</sequence>
<dbReference type="Gene3D" id="3.30.9.10">
    <property type="entry name" value="D-Amino Acid Oxidase, subunit A, domain 2"/>
    <property type="match status" value="1"/>
</dbReference>
<evidence type="ECO:0000313" key="4">
    <source>
        <dbReference type="Proteomes" id="UP000494106"/>
    </source>
</evidence>
<dbReference type="EMBL" id="CADEBD010000288">
    <property type="protein sequence ID" value="CAB3231160.1"/>
    <property type="molecule type" value="Genomic_DNA"/>
</dbReference>
<dbReference type="InterPro" id="IPR006076">
    <property type="entry name" value="FAD-dep_OxRdtase"/>
</dbReference>
<evidence type="ECO:0000313" key="3">
    <source>
        <dbReference type="EMBL" id="CAB3249877.1"/>
    </source>
</evidence>
<dbReference type="Pfam" id="PF01266">
    <property type="entry name" value="DAO"/>
    <property type="match status" value="1"/>
</dbReference>
<accession>A0A8S1AX21</accession>
<dbReference type="GO" id="GO:0032981">
    <property type="term" value="P:mitochondrial respiratory chain complex I assembly"/>
    <property type="evidence" value="ECO:0007669"/>
    <property type="project" value="TreeGrafter"/>
</dbReference>
<dbReference type="SUPFAM" id="SSF51905">
    <property type="entry name" value="FAD/NAD(P)-binding domain"/>
    <property type="match status" value="1"/>
</dbReference>
<dbReference type="Gene3D" id="3.50.50.60">
    <property type="entry name" value="FAD/NAD(P)-binding domain"/>
    <property type="match status" value="1"/>
</dbReference>
<keyword evidence="4" id="KW-1185">Reference proteome</keyword>
<comment type="caution">
    <text evidence="3">The sequence shown here is derived from an EMBL/GenBank/DDBJ whole genome shotgun (WGS) entry which is preliminary data.</text>
</comment>